<gene>
    <name evidence="4" type="ORF">N8I74_14015</name>
</gene>
<dbReference type="InterPro" id="IPR001789">
    <property type="entry name" value="Sig_transdc_resp-reg_receiver"/>
</dbReference>
<dbReference type="PANTHER" id="PTHR44591:SF19">
    <property type="entry name" value="TWO-COMPONENT RESPONSE REGULATOR-RELATED"/>
    <property type="match status" value="1"/>
</dbReference>
<reference evidence="4" key="1">
    <citation type="submission" date="2022-10" db="EMBL/GenBank/DDBJ databases">
        <title>Chitiniphilus purpureus sp. nov., a novel chitin-degrading bacterium isolated from crawfish pond sediment.</title>
        <authorList>
            <person name="Li K."/>
        </authorList>
    </citation>
    <scope>NUCLEOTIDE SEQUENCE</scope>
    <source>
        <strain evidence="4">CD1</strain>
    </source>
</reference>
<name>A0ABY6DJ97_9NEIS</name>
<dbReference type="InterPro" id="IPR050595">
    <property type="entry name" value="Bact_response_regulator"/>
</dbReference>
<dbReference type="RefSeq" id="WP_263123724.1">
    <property type="nucleotide sequence ID" value="NZ_CP106753.1"/>
</dbReference>
<dbReference type="PROSITE" id="PS50110">
    <property type="entry name" value="RESPONSE_REGULATORY"/>
    <property type="match status" value="1"/>
</dbReference>
<dbReference type="PANTHER" id="PTHR44591">
    <property type="entry name" value="STRESS RESPONSE REGULATOR PROTEIN 1"/>
    <property type="match status" value="1"/>
</dbReference>
<evidence type="ECO:0000256" key="1">
    <source>
        <dbReference type="ARBA" id="ARBA00022553"/>
    </source>
</evidence>
<keyword evidence="5" id="KW-1185">Reference proteome</keyword>
<dbReference type="CDD" id="cd17569">
    <property type="entry name" value="REC_HupR-like"/>
    <property type="match status" value="1"/>
</dbReference>
<evidence type="ECO:0000313" key="5">
    <source>
        <dbReference type="Proteomes" id="UP001061302"/>
    </source>
</evidence>
<feature type="domain" description="Response regulatory" evidence="3">
    <location>
        <begin position="4"/>
        <end position="119"/>
    </location>
</feature>
<dbReference type="Pfam" id="PF00072">
    <property type="entry name" value="Response_reg"/>
    <property type="match status" value="1"/>
</dbReference>
<dbReference type="SUPFAM" id="SSF52172">
    <property type="entry name" value="CheY-like"/>
    <property type="match status" value="1"/>
</dbReference>
<evidence type="ECO:0000259" key="3">
    <source>
        <dbReference type="PROSITE" id="PS50110"/>
    </source>
</evidence>
<proteinExistence type="predicted"/>
<organism evidence="4 5">
    <name type="scientific">Chitiniphilus purpureus</name>
    <dbReference type="NCBI Taxonomy" id="2981137"/>
    <lineage>
        <taxon>Bacteria</taxon>
        <taxon>Pseudomonadati</taxon>
        <taxon>Pseudomonadota</taxon>
        <taxon>Betaproteobacteria</taxon>
        <taxon>Neisseriales</taxon>
        <taxon>Chitinibacteraceae</taxon>
        <taxon>Chitiniphilus</taxon>
    </lineage>
</organism>
<dbReference type="Proteomes" id="UP001061302">
    <property type="component" value="Chromosome"/>
</dbReference>
<sequence>MERHLLLVDDEANVLAALRRALRRDGYQIHTAGGGQEGLAILAEQPISVIISDQRMPHMTGSEFLEQARQLKPATVRIMLSGFSEVQSLADAINRGAAWKFLFKPWDDEQLRIQIAEAFKLFELEETNRKLTAALQRSGEEMMRLNELMTDRFDSAMVQVTEELTHYRARWEALPLPVIELDAAQHLVAANPAATRWLQRSGDPAWPQDDIGEASPWGHYWRMPFQCEDQQHSLLLFTGATSA</sequence>
<protein>
    <submittedName>
        <fullName evidence="4">Response regulator</fullName>
    </submittedName>
</protein>
<keyword evidence="1 2" id="KW-0597">Phosphoprotein</keyword>
<feature type="modified residue" description="4-aspartylphosphate" evidence="2">
    <location>
        <position position="53"/>
    </location>
</feature>
<dbReference type="SMART" id="SM00448">
    <property type="entry name" value="REC"/>
    <property type="match status" value="1"/>
</dbReference>
<accession>A0ABY6DJ97</accession>
<evidence type="ECO:0000313" key="4">
    <source>
        <dbReference type="EMBL" id="UXY14425.1"/>
    </source>
</evidence>
<evidence type="ECO:0000256" key="2">
    <source>
        <dbReference type="PROSITE-ProRule" id="PRU00169"/>
    </source>
</evidence>
<dbReference type="Gene3D" id="3.40.50.2300">
    <property type="match status" value="1"/>
</dbReference>
<dbReference type="EMBL" id="CP106753">
    <property type="protein sequence ID" value="UXY14425.1"/>
    <property type="molecule type" value="Genomic_DNA"/>
</dbReference>
<dbReference type="InterPro" id="IPR011006">
    <property type="entry name" value="CheY-like_superfamily"/>
</dbReference>